<dbReference type="Pfam" id="PF14958">
    <property type="entry name" value="PAAT-like"/>
    <property type="match status" value="1"/>
</dbReference>
<evidence type="ECO:0000313" key="3">
    <source>
        <dbReference type="Proteomes" id="UP000005408"/>
    </source>
</evidence>
<reference evidence="2" key="1">
    <citation type="submission" date="2022-08" db="UniProtKB">
        <authorList>
            <consortium name="EnsemblMetazoa"/>
        </authorList>
    </citation>
    <scope>IDENTIFICATION</scope>
    <source>
        <strain evidence="2">05x7-T-G4-1.051#20</strain>
    </source>
</reference>
<feature type="compositionally biased region" description="Basic and acidic residues" evidence="1">
    <location>
        <begin position="337"/>
        <end position="356"/>
    </location>
</feature>
<organism evidence="2 3">
    <name type="scientific">Magallana gigas</name>
    <name type="common">Pacific oyster</name>
    <name type="synonym">Crassostrea gigas</name>
    <dbReference type="NCBI Taxonomy" id="29159"/>
    <lineage>
        <taxon>Eukaryota</taxon>
        <taxon>Metazoa</taxon>
        <taxon>Spiralia</taxon>
        <taxon>Lophotrochozoa</taxon>
        <taxon>Mollusca</taxon>
        <taxon>Bivalvia</taxon>
        <taxon>Autobranchia</taxon>
        <taxon>Pteriomorphia</taxon>
        <taxon>Ostreida</taxon>
        <taxon>Ostreoidea</taxon>
        <taxon>Ostreidae</taxon>
        <taxon>Magallana</taxon>
    </lineage>
</organism>
<feature type="compositionally biased region" description="Polar residues" evidence="1">
    <location>
        <begin position="359"/>
        <end position="380"/>
    </location>
</feature>
<dbReference type="InterPro" id="IPR028043">
    <property type="entry name" value="PAAT-like"/>
</dbReference>
<dbReference type="PANTHER" id="PTHR14787">
    <property type="entry name" value="C10ORF188 FAMILY MEMBER"/>
    <property type="match status" value="1"/>
</dbReference>
<feature type="compositionally biased region" description="Polar residues" evidence="1">
    <location>
        <begin position="284"/>
        <end position="318"/>
    </location>
</feature>
<dbReference type="AlphaFoldDB" id="A0A8W8IJA2"/>
<protein>
    <submittedName>
        <fullName evidence="2">Uncharacterized protein</fullName>
    </submittedName>
</protein>
<accession>A0A8W8IJA2</accession>
<keyword evidence="3" id="KW-1185">Reference proteome</keyword>
<feature type="region of interest" description="Disordered" evidence="1">
    <location>
        <begin position="243"/>
        <end position="320"/>
    </location>
</feature>
<dbReference type="Proteomes" id="UP000005408">
    <property type="component" value="Unassembled WGS sequence"/>
</dbReference>
<evidence type="ECO:0000313" key="2">
    <source>
        <dbReference type="EnsemblMetazoa" id="G14288.1:cds"/>
    </source>
</evidence>
<proteinExistence type="predicted"/>
<evidence type="ECO:0000256" key="1">
    <source>
        <dbReference type="SAM" id="MobiDB-lite"/>
    </source>
</evidence>
<feature type="region of interest" description="Disordered" evidence="1">
    <location>
        <begin position="337"/>
        <end position="396"/>
    </location>
</feature>
<sequence length="443" mass="48950">MTKLYNGDLILHVTILPCLLSIIFGESGLTFLSVMAGIDYCTVLPSWDFDKDPAVVVEYYFGQEPSSQTDDSNAESGPQFCQDLNPKNCLTLTRVEGEEEACTVTLTCKPQYHVSICGLHVYSQAGLMEIYDASEGYLKTVRGQRVRMMGDDEGGEETEVVFRCRSSLDTCYGLTIKFPRLQGTSTLKLYKVVFILHPEPEDEYSRNGGEIGQINMSKVRSYVTSLGDNLPEGARGLMQSMEEYQQNQRSSMSGLSNLLGQRPMSAGSPLGMMGLMSMFSQMGVKSSQLPNRPSHSQSNPSNLSQGATGNCPSSSNSEESADVFSLLHNICDKVSGMREDEKRKAKESDEARREENGTADEQPNLDNTQMNSNNGNSVEEISSEDIDNSVGPSNIPDTKLEALEQRLLNHIDLKISEMETRINSKLDNILHQLSRKSTTETES</sequence>
<feature type="compositionally biased region" description="Low complexity" evidence="1">
    <location>
        <begin position="264"/>
        <end position="283"/>
    </location>
</feature>
<dbReference type="PANTHER" id="PTHR14787:SF1">
    <property type="entry name" value="ATPASE PAAT"/>
    <property type="match status" value="1"/>
</dbReference>
<feature type="compositionally biased region" description="Polar residues" evidence="1">
    <location>
        <begin position="243"/>
        <end position="259"/>
    </location>
</feature>
<dbReference type="EnsemblMetazoa" id="G14288.1">
    <property type="protein sequence ID" value="G14288.1:cds"/>
    <property type="gene ID" value="G14288"/>
</dbReference>
<name>A0A8W8IJA2_MAGGI</name>